<dbReference type="GO" id="GO:0043752">
    <property type="term" value="F:adenosylcobinamide kinase activity"/>
    <property type="evidence" value="ECO:0007669"/>
    <property type="project" value="UniProtKB-EC"/>
</dbReference>
<evidence type="ECO:0000256" key="5">
    <source>
        <dbReference type="ARBA" id="ARBA00004692"/>
    </source>
</evidence>
<keyword evidence="12 19" id="KW-0547">Nucleotide-binding</keyword>
<evidence type="ECO:0000256" key="9">
    <source>
        <dbReference type="ARBA" id="ARBA00012523"/>
    </source>
</evidence>
<dbReference type="PIRSF" id="PIRSF006135">
    <property type="entry name" value="CobU"/>
    <property type="match status" value="1"/>
</dbReference>
<evidence type="ECO:0000256" key="2">
    <source>
        <dbReference type="ARBA" id="ARBA00000711"/>
    </source>
</evidence>
<evidence type="ECO:0000256" key="15">
    <source>
        <dbReference type="ARBA" id="ARBA00023134"/>
    </source>
</evidence>
<comment type="catalytic activity">
    <reaction evidence="2">
        <text>adenosylcob(III)inamide phosphate + GTP + H(+) = adenosylcob(III)inamide-GDP + diphosphate</text>
        <dbReference type="Rhea" id="RHEA:22712"/>
        <dbReference type="ChEBI" id="CHEBI:15378"/>
        <dbReference type="ChEBI" id="CHEBI:33019"/>
        <dbReference type="ChEBI" id="CHEBI:37565"/>
        <dbReference type="ChEBI" id="CHEBI:58502"/>
        <dbReference type="ChEBI" id="CHEBI:60487"/>
        <dbReference type="EC" id="2.7.7.62"/>
    </reaction>
</comment>
<evidence type="ECO:0000256" key="19">
    <source>
        <dbReference type="PIRSR" id="PIRSR006135-2"/>
    </source>
</evidence>
<evidence type="ECO:0000256" key="14">
    <source>
        <dbReference type="ARBA" id="ARBA00022840"/>
    </source>
</evidence>
<dbReference type="Proteomes" id="UP000885759">
    <property type="component" value="Unassembled WGS sequence"/>
</dbReference>
<evidence type="ECO:0000313" key="20">
    <source>
        <dbReference type="EMBL" id="HGY10149.1"/>
    </source>
</evidence>
<organism evidence="20">
    <name type="scientific">Oceanithermus profundus</name>
    <dbReference type="NCBI Taxonomy" id="187137"/>
    <lineage>
        <taxon>Bacteria</taxon>
        <taxon>Thermotogati</taxon>
        <taxon>Deinococcota</taxon>
        <taxon>Deinococci</taxon>
        <taxon>Thermales</taxon>
        <taxon>Thermaceae</taxon>
        <taxon>Oceanithermus</taxon>
    </lineage>
</organism>
<dbReference type="PANTHER" id="PTHR34848">
    <property type="match status" value="1"/>
</dbReference>
<keyword evidence="13 20" id="KW-0418">Kinase</keyword>
<comment type="pathway">
    <text evidence="5">Cofactor biosynthesis; adenosylcobalamin biosynthesis; adenosylcobalamin from cob(II)yrinate a,c-diamide: step 6/7.</text>
</comment>
<evidence type="ECO:0000256" key="8">
    <source>
        <dbReference type="ARBA" id="ARBA00012016"/>
    </source>
</evidence>
<comment type="similarity">
    <text evidence="7">Belongs to the CobU/CobP family.</text>
</comment>
<dbReference type="GO" id="GO:0009236">
    <property type="term" value="P:cobalamin biosynthetic process"/>
    <property type="evidence" value="ECO:0007669"/>
    <property type="project" value="UniProtKB-UniPathway"/>
</dbReference>
<dbReference type="UniPathway" id="UPA00148">
    <property type="reaction ID" value="UER00236"/>
</dbReference>
<dbReference type="Gene3D" id="3.40.50.300">
    <property type="entry name" value="P-loop containing nucleotide triphosphate hydrolases"/>
    <property type="match status" value="1"/>
</dbReference>
<keyword evidence="20" id="KW-0548">Nucleotidyltransferase</keyword>
<comment type="catalytic activity">
    <reaction evidence="3">
        <text>adenosylcob(III)inamide + GTP = adenosylcob(III)inamide phosphate + GDP + H(+)</text>
        <dbReference type="Rhea" id="RHEA:15765"/>
        <dbReference type="ChEBI" id="CHEBI:2480"/>
        <dbReference type="ChEBI" id="CHEBI:15378"/>
        <dbReference type="ChEBI" id="CHEBI:37565"/>
        <dbReference type="ChEBI" id="CHEBI:58189"/>
        <dbReference type="ChEBI" id="CHEBI:58502"/>
        <dbReference type="EC" id="2.7.1.156"/>
    </reaction>
</comment>
<evidence type="ECO:0000256" key="4">
    <source>
        <dbReference type="ARBA" id="ARBA00003889"/>
    </source>
</evidence>
<dbReference type="GO" id="GO:0005524">
    <property type="term" value="F:ATP binding"/>
    <property type="evidence" value="ECO:0007669"/>
    <property type="project" value="UniProtKB-KW"/>
</dbReference>
<feature type="binding site" evidence="19">
    <location>
        <begin position="28"/>
        <end position="30"/>
    </location>
    <ligand>
        <name>GTP</name>
        <dbReference type="ChEBI" id="CHEBI:37565"/>
    </ligand>
</feature>
<evidence type="ECO:0000256" key="6">
    <source>
        <dbReference type="ARBA" id="ARBA00005159"/>
    </source>
</evidence>
<evidence type="ECO:0000256" key="1">
    <source>
        <dbReference type="ARBA" id="ARBA00000312"/>
    </source>
</evidence>
<keyword evidence="14" id="KW-0067">ATP-binding</keyword>
<evidence type="ECO:0000256" key="13">
    <source>
        <dbReference type="ARBA" id="ARBA00022777"/>
    </source>
</evidence>
<evidence type="ECO:0000256" key="10">
    <source>
        <dbReference type="ARBA" id="ARBA00022573"/>
    </source>
</evidence>
<name>A0A7C4V7Q3_9DEIN</name>
<dbReference type="InterPro" id="IPR003203">
    <property type="entry name" value="CobU/CobP"/>
</dbReference>
<evidence type="ECO:0000256" key="7">
    <source>
        <dbReference type="ARBA" id="ARBA00007490"/>
    </source>
</evidence>
<dbReference type="AlphaFoldDB" id="A0A7C4V7Q3"/>
<keyword evidence="10" id="KW-0169">Cobalamin biosynthesis</keyword>
<proteinExistence type="inferred from homology"/>
<reference evidence="20" key="1">
    <citation type="journal article" date="2020" name="mSystems">
        <title>Genome- and Community-Level Interaction Insights into Carbon Utilization and Element Cycling Functions of Hydrothermarchaeota in Hydrothermal Sediment.</title>
        <authorList>
            <person name="Zhou Z."/>
            <person name="Liu Y."/>
            <person name="Xu W."/>
            <person name="Pan J."/>
            <person name="Luo Z.H."/>
            <person name="Li M."/>
        </authorList>
    </citation>
    <scope>NUCLEOTIDE SEQUENCE [LARGE SCALE GENOMIC DNA]</scope>
    <source>
        <strain evidence="20">HyVt-570</strain>
    </source>
</reference>
<evidence type="ECO:0000256" key="3">
    <source>
        <dbReference type="ARBA" id="ARBA00001522"/>
    </source>
</evidence>
<dbReference type="EMBL" id="DRPZ01000228">
    <property type="protein sequence ID" value="HGY10149.1"/>
    <property type="molecule type" value="Genomic_DNA"/>
</dbReference>
<dbReference type="Pfam" id="PF02283">
    <property type="entry name" value="CobU"/>
    <property type="match status" value="1"/>
</dbReference>
<feature type="binding site" evidence="19">
    <location>
        <position position="76"/>
    </location>
    <ligand>
        <name>GTP</name>
        <dbReference type="ChEBI" id="CHEBI:37565"/>
    </ligand>
</feature>
<dbReference type="InterPro" id="IPR027417">
    <property type="entry name" value="P-loop_NTPase"/>
</dbReference>
<sequence length="163" mass="17075">MGGARAGKSAAALARARALGGEAVSFVATAEAGDEEMARRIAAHRDERPAAWETIEEPRDAAAALARARHDVVVLDCLTLLVSNLLLDGGEAAVREGVQALLGAWRRSGKTLIVVSNEVGMGIVPAGALAREYRDLLGWANRTVATAADEVRLLVAGRELRLG</sequence>
<accession>A0A7C4V7Q3</accession>
<evidence type="ECO:0000256" key="16">
    <source>
        <dbReference type="ARBA" id="ARBA00029570"/>
    </source>
</evidence>
<feature type="binding site" evidence="19">
    <location>
        <position position="56"/>
    </location>
    <ligand>
        <name>GTP</name>
        <dbReference type="ChEBI" id="CHEBI:37565"/>
    </ligand>
</feature>
<dbReference type="PANTHER" id="PTHR34848:SF1">
    <property type="entry name" value="BIFUNCTIONAL ADENOSYLCOBALAMIN BIOSYNTHESIS PROTEIN COBU"/>
    <property type="match status" value="1"/>
</dbReference>
<dbReference type="SUPFAM" id="SSF52540">
    <property type="entry name" value="P-loop containing nucleoside triphosphate hydrolases"/>
    <property type="match status" value="1"/>
</dbReference>
<feature type="binding site" evidence="19">
    <location>
        <begin position="2"/>
        <end position="9"/>
    </location>
    <ligand>
        <name>GTP</name>
        <dbReference type="ChEBI" id="CHEBI:37565"/>
    </ligand>
</feature>
<dbReference type="GO" id="GO:0008820">
    <property type="term" value="F:cobinamide phosphate guanylyltransferase activity"/>
    <property type="evidence" value="ECO:0007669"/>
    <property type="project" value="UniProtKB-EC"/>
</dbReference>
<keyword evidence="15 19" id="KW-0342">GTP-binding</keyword>
<feature type="active site" description="GMP-histidine intermediate" evidence="18">
    <location>
        <position position="44"/>
    </location>
</feature>
<dbReference type="EC" id="2.7.1.156" evidence="8"/>
<evidence type="ECO:0000256" key="18">
    <source>
        <dbReference type="PIRSR" id="PIRSR006135-1"/>
    </source>
</evidence>
<keyword evidence="11 20" id="KW-0808">Transferase</keyword>
<comment type="catalytic activity">
    <reaction evidence="1">
        <text>adenosylcob(III)inamide + ATP = adenosylcob(III)inamide phosphate + ADP + H(+)</text>
        <dbReference type="Rhea" id="RHEA:15769"/>
        <dbReference type="ChEBI" id="CHEBI:2480"/>
        <dbReference type="ChEBI" id="CHEBI:15378"/>
        <dbReference type="ChEBI" id="CHEBI:30616"/>
        <dbReference type="ChEBI" id="CHEBI:58502"/>
        <dbReference type="ChEBI" id="CHEBI:456216"/>
        <dbReference type="EC" id="2.7.1.156"/>
    </reaction>
</comment>
<dbReference type="NCBIfam" id="NF004469">
    <property type="entry name" value="PRK05800.1"/>
    <property type="match status" value="1"/>
</dbReference>
<gene>
    <name evidence="20" type="primary">cobU</name>
    <name evidence="20" type="ORF">ENK37_08895</name>
</gene>
<comment type="caution">
    <text evidence="20">The sequence shown here is derived from an EMBL/GenBank/DDBJ whole genome shotgun (WGS) entry which is preliminary data.</text>
</comment>
<dbReference type="GO" id="GO:0005525">
    <property type="term" value="F:GTP binding"/>
    <property type="evidence" value="ECO:0007669"/>
    <property type="project" value="UniProtKB-KW"/>
</dbReference>
<feature type="binding site" evidence="19">
    <location>
        <begin position="45"/>
        <end position="48"/>
    </location>
    <ligand>
        <name>GTP</name>
        <dbReference type="ChEBI" id="CHEBI:37565"/>
    </ligand>
</feature>
<dbReference type="EC" id="2.7.7.62" evidence="9"/>
<evidence type="ECO:0000256" key="17">
    <source>
        <dbReference type="ARBA" id="ARBA00030571"/>
    </source>
</evidence>
<protein>
    <recommendedName>
        <fullName evidence="16">Adenosylcobinamide kinase</fullName>
        <ecNumber evidence="8">2.7.1.156</ecNumber>
        <ecNumber evidence="9">2.7.7.62</ecNumber>
    </recommendedName>
    <alternativeName>
        <fullName evidence="17">Adenosylcobinamide-phosphate guanylyltransferase</fullName>
    </alternativeName>
</protein>
<comment type="function">
    <text evidence="4">Catalyzes ATP-dependent phosphorylation of adenosylcobinamide and addition of GMP to adenosylcobinamide phosphate.</text>
</comment>
<evidence type="ECO:0000256" key="11">
    <source>
        <dbReference type="ARBA" id="ARBA00022679"/>
    </source>
</evidence>
<evidence type="ECO:0000256" key="12">
    <source>
        <dbReference type="ARBA" id="ARBA00022741"/>
    </source>
</evidence>
<comment type="pathway">
    <text evidence="6">Cofactor biosynthesis; adenosylcobalamin biosynthesis; adenosylcobalamin from cob(II)yrinate a,c-diamide: step 5/7.</text>
</comment>